<accession>A0A177ACN6</accession>
<dbReference type="GeneID" id="36286765"/>
<proteinExistence type="predicted"/>
<dbReference type="EMBL" id="KV441393">
    <property type="protein sequence ID" value="OAF59837.1"/>
    <property type="molecule type" value="Genomic_DNA"/>
</dbReference>
<feature type="compositionally biased region" description="Pro residues" evidence="1">
    <location>
        <begin position="1"/>
        <end position="13"/>
    </location>
</feature>
<protein>
    <submittedName>
        <fullName evidence="2">Uncharacterized protein</fullName>
    </submittedName>
</protein>
<evidence type="ECO:0000313" key="2">
    <source>
        <dbReference type="EMBL" id="OAF59837.1"/>
    </source>
</evidence>
<evidence type="ECO:0000256" key="1">
    <source>
        <dbReference type="SAM" id="MobiDB-lite"/>
    </source>
</evidence>
<dbReference type="RefSeq" id="XP_024325120.1">
    <property type="nucleotide sequence ID" value="XM_024467334.1"/>
</dbReference>
<name>A0A177ACN6_9PEZI</name>
<feature type="compositionally biased region" description="Pro residues" evidence="1">
    <location>
        <begin position="20"/>
        <end position="32"/>
    </location>
</feature>
<organism evidence="2">
    <name type="scientific">Pseudogymnoascus destructans</name>
    <dbReference type="NCBI Taxonomy" id="655981"/>
    <lineage>
        <taxon>Eukaryota</taxon>
        <taxon>Fungi</taxon>
        <taxon>Dikarya</taxon>
        <taxon>Ascomycota</taxon>
        <taxon>Pezizomycotina</taxon>
        <taxon>Leotiomycetes</taxon>
        <taxon>Thelebolales</taxon>
        <taxon>Thelebolaceae</taxon>
        <taxon>Pseudogymnoascus</taxon>
    </lineage>
</organism>
<gene>
    <name evidence="2" type="ORF">VC83_03691</name>
</gene>
<feature type="region of interest" description="Disordered" evidence="1">
    <location>
        <begin position="1"/>
        <end position="72"/>
    </location>
</feature>
<dbReference type="VEuPathDB" id="FungiDB:GMDG_02645"/>
<dbReference type="Proteomes" id="UP000077154">
    <property type="component" value="Unassembled WGS sequence"/>
</dbReference>
<sequence>MPFPSPTRPPPSSPSHKPAPSRPRLPTPPPTNQPTLSREPGLAPRPDQPTGGQASLHRIGVTPRFMHVTPPPRRRLCVSSMHTIPGIDPGQRLRAGGDLLLLPLLHASSIPNSAAPYTSPRSTQANGFALGRVTTAHVHGR</sequence>
<reference evidence="2" key="1">
    <citation type="submission" date="2016-03" db="EMBL/GenBank/DDBJ databases">
        <title>Updated assembly of Pseudogymnoascus destructans, the fungus causing white-nose syndrome of bats.</title>
        <authorList>
            <person name="Palmer J.M."/>
            <person name="Drees K.P."/>
            <person name="Foster J.T."/>
            <person name="Lindner D.L."/>
        </authorList>
    </citation>
    <scope>NUCLEOTIDE SEQUENCE [LARGE SCALE GENOMIC DNA]</scope>
    <source>
        <strain evidence="2">20631-21</strain>
    </source>
</reference>
<dbReference type="AlphaFoldDB" id="A0A177ACN6"/>